<dbReference type="Gene3D" id="1.10.238.10">
    <property type="entry name" value="EF-hand"/>
    <property type="match status" value="1"/>
</dbReference>
<dbReference type="Gene3D" id="3.30.740.10">
    <property type="entry name" value="Protein Inhibitor Of Neuronal Nitric Oxide Synthase"/>
    <property type="match status" value="1"/>
</dbReference>
<dbReference type="Pfam" id="PF01221">
    <property type="entry name" value="Dynein_light"/>
    <property type="match status" value="1"/>
</dbReference>
<dbReference type="PROSITE" id="PS50222">
    <property type="entry name" value="EF_HAND_2"/>
    <property type="match status" value="1"/>
</dbReference>
<proteinExistence type="predicted"/>
<protein>
    <recommendedName>
        <fullName evidence="1">EF-hand domain-containing protein</fullName>
    </recommendedName>
</protein>
<dbReference type="SUPFAM" id="SSF54648">
    <property type="entry name" value="DLC"/>
    <property type="match status" value="1"/>
</dbReference>
<dbReference type="InterPro" id="IPR001372">
    <property type="entry name" value="Dynein_light_chain_typ-1/2"/>
</dbReference>
<feature type="domain" description="EF-hand" evidence="1">
    <location>
        <begin position="1"/>
        <end position="34"/>
    </location>
</feature>
<reference evidence="2" key="1">
    <citation type="submission" date="2024-06" db="EMBL/GenBank/DDBJ databases">
        <authorList>
            <person name="Liu X."/>
            <person name="Lenzi L."/>
            <person name="Haldenby T S."/>
            <person name="Uol C."/>
        </authorList>
    </citation>
    <scope>NUCLEOTIDE SEQUENCE</scope>
</reference>
<evidence type="ECO:0000313" key="2">
    <source>
        <dbReference type="EMBL" id="CAL5131177.1"/>
    </source>
</evidence>
<dbReference type="AlphaFoldDB" id="A0AAV2T4T5"/>
<comment type="caution">
    <text evidence="2">The sequence shown here is derived from an EMBL/GenBank/DDBJ whole genome shotgun (WGS) entry which is preliminary data.</text>
</comment>
<organism evidence="2 3">
    <name type="scientific">Calicophoron daubneyi</name>
    <name type="common">Rumen fluke</name>
    <name type="synonym">Paramphistomum daubneyi</name>
    <dbReference type="NCBI Taxonomy" id="300641"/>
    <lineage>
        <taxon>Eukaryota</taxon>
        <taxon>Metazoa</taxon>
        <taxon>Spiralia</taxon>
        <taxon>Lophotrochozoa</taxon>
        <taxon>Platyhelminthes</taxon>
        <taxon>Trematoda</taxon>
        <taxon>Digenea</taxon>
        <taxon>Plagiorchiida</taxon>
        <taxon>Pronocephalata</taxon>
        <taxon>Paramphistomoidea</taxon>
        <taxon>Paramphistomidae</taxon>
        <taxon>Calicophoron</taxon>
    </lineage>
</organism>
<dbReference type="SUPFAM" id="SSF47473">
    <property type="entry name" value="EF-hand"/>
    <property type="match status" value="1"/>
</dbReference>
<dbReference type="CDD" id="cd21454">
    <property type="entry name" value="DLC-like_TAL"/>
    <property type="match status" value="1"/>
</dbReference>
<dbReference type="Proteomes" id="UP001497525">
    <property type="component" value="Unassembled WGS sequence"/>
</dbReference>
<dbReference type="GO" id="GO:0007017">
    <property type="term" value="P:microtubule-based process"/>
    <property type="evidence" value="ECO:0007669"/>
    <property type="project" value="InterPro"/>
</dbReference>
<dbReference type="InterPro" id="IPR037177">
    <property type="entry name" value="DLC_sf"/>
</dbReference>
<dbReference type="EMBL" id="CAXLJL010000079">
    <property type="protein sequence ID" value="CAL5131177.1"/>
    <property type="molecule type" value="Genomic_DNA"/>
</dbReference>
<dbReference type="GO" id="GO:0030286">
    <property type="term" value="C:dynein complex"/>
    <property type="evidence" value="ECO:0007669"/>
    <property type="project" value="InterPro"/>
</dbReference>
<dbReference type="GO" id="GO:0005509">
    <property type="term" value="F:calcium ion binding"/>
    <property type="evidence" value="ECO:0007669"/>
    <property type="project" value="InterPro"/>
</dbReference>
<dbReference type="SMART" id="SM01375">
    <property type="entry name" value="Dynein_light"/>
    <property type="match status" value="1"/>
</dbReference>
<sequence>MEPFVRAFFSIDTDRDEIVSIKELDAFVKKHNMDPKMVETWRDLFDKGNTGKITLKKFCKVLGLEISQVRKQRNQGLGSEIHVIQTTMTLEQQISISEEVYRLAMDQKTTKSQLCGLVKEYLDKTYGKLWHIVVSDGSTCSAFSHQPGASFFFDLKGYKYLIWRTNE</sequence>
<evidence type="ECO:0000259" key="1">
    <source>
        <dbReference type="PROSITE" id="PS50222"/>
    </source>
</evidence>
<evidence type="ECO:0000313" key="3">
    <source>
        <dbReference type="Proteomes" id="UP001497525"/>
    </source>
</evidence>
<name>A0AAV2T4T5_CALDB</name>
<accession>A0AAV2T4T5</accession>
<gene>
    <name evidence="2" type="ORF">CDAUBV1_LOCUS3349</name>
</gene>
<dbReference type="InterPro" id="IPR011992">
    <property type="entry name" value="EF-hand-dom_pair"/>
</dbReference>
<dbReference type="InterPro" id="IPR002048">
    <property type="entry name" value="EF_hand_dom"/>
</dbReference>